<keyword evidence="3" id="KW-0645">Protease</keyword>
<feature type="region of interest" description="Disordered" evidence="7">
    <location>
        <begin position="653"/>
        <end position="698"/>
    </location>
</feature>
<dbReference type="EC" id="3.4.19.12" evidence="2"/>
<feature type="compositionally biased region" description="Low complexity" evidence="7">
    <location>
        <begin position="628"/>
        <end position="637"/>
    </location>
</feature>
<evidence type="ECO:0000256" key="3">
    <source>
        <dbReference type="ARBA" id="ARBA00022670"/>
    </source>
</evidence>
<feature type="region of interest" description="Disordered" evidence="7">
    <location>
        <begin position="615"/>
        <end position="637"/>
    </location>
</feature>
<dbReference type="Gene3D" id="3.90.70.10">
    <property type="entry name" value="Cysteine proteinases"/>
    <property type="match status" value="1"/>
</dbReference>
<keyword evidence="5" id="KW-0378">Hydrolase</keyword>
<dbReference type="SUPFAM" id="SSF54001">
    <property type="entry name" value="Cysteine proteinases"/>
    <property type="match status" value="1"/>
</dbReference>
<dbReference type="CDD" id="cd02257">
    <property type="entry name" value="Peptidase_C19"/>
    <property type="match status" value="1"/>
</dbReference>
<dbReference type="InterPro" id="IPR028889">
    <property type="entry name" value="USP"/>
</dbReference>
<feature type="compositionally biased region" description="Polar residues" evidence="7">
    <location>
        <begin position="17"/>
        <end position="30"/>
    </location>
</feature>
<dbReference type="PROSITE" id="PS50235">
    <property type="entry name" value="USP_3"/>
    <property type="match status" value="1"/>
</dbReference>
<evidence type="ECO:0000256" key="2">
    <source>
        <dbReference type="ARBA" id="ARBA00012759"/>
    </source>
</evidence>
<dbReference type="InterPro" id="IPR018200">
    <property type="entry name" value="USP_CS"/>
</dbReference>
<dbReference type="PANTHER" id="PTHR24006:SF687">
    <property type="entry name" value="UBIQUITIN CARBOXYL-TERMINAL HYDROLASE 10"/>
    <property type="match status" value="1"/>
</dbReference>
<dbReference type="PROSITE" id="PS00973">
    <property type="entry name" value="USP_2"/>
    <property type="match status" value="1"/>
</dbReference>
<dbReference type="GO" id="GO:0006508">
    <property type="term" value="P:proteolysis"/>
    <property type="evidence" value="ECO:0007669"/>
    <property type="project" value="UniProtKB-KW"/>
</dbReference>
<feature type="compositionally biased region" description="Polar residues" evidence="7">
    <location>
        <begin position="310"/>
        <end position="324"/>
    </location>
</feature>
<dbReference type="OrthoDB" id="429671at2759"/>
<feature type="compositionally biased region" description="Polar residues" evidence="7">
    <location>
        <begin position="476"/>
        <end position="488"/>
    </location>
</feature>
<dbReference type="GO" id="GO:0004843">
    <property type="term" value="F:cysteine-type deubiquitinase activity"/>
    <property type="evidence" value="ECO:0007669"/>
    <property type="project" value="UniProtKB-EC"/>
</dbReference>
<dbReference type="InterPro" id="IPR050164">
    <property type="entry name" value="Peptidase_C19"/>
</dbReference>
<feature type="region of interest" description="Disordered" evidence="7">
    <location>
        <begin position="179"/>
        <end position="249"/>
    </location>
</feature>
<dbReference type="GO" id="GO:0005829">
    <property type="term" value="C:cytosol"/>
    <property type="evidence" value="ECO:0007669"/>
    <property type="project" value="TreeGrafter"/>
</dbReference>
<name>A0A1B9GJM4_9TREE</name>
<dbReference type="EMBL" id="KV700137">
    <property type="protein sequence ID" value="OCF31201.1"/>
    <property type="molecule type" value="Genomic_DNA"/>
</dbReference>
<accession>A0A1B9GJM4</accession>
<evidence type="ECO:0000256" key="4">
    <source>
        <dbReference type="ARBA" id="ARBA00022786"/>
    </source>
</evidence>
<keyword evidence="4" id="KW-0833">Ubl conjugation pathway</keyword>
<feature type="compositionally biased region" description="Pro residues" evidence="7">
    <location>
        <begin position="40"/>
        <end position="50"/>
    </location>
</feature>
<dbReference type="InterPro" id="IPR001394">
    <property type="entry name" value="Peptidase_C19_UCH"/>
</dbReference>
<evidence type="ECO:0000256" key="1">
    <source>
        <dbReference type="ARBA" id="ARBA00000707"/>
    </source>
</evidence>
<feature type="region of interest" description="Disordered" evidence="7">
    <location>
        <begin position="803"/>
        <end position="825"/>
    </location>
</feature>
<evidence type="ECO:0000256" key="6">
    <source>
        <dbReference type="ARBA" id="ARBA00022807"/>
    </source>
</evidence>
<feature type="compositionally biased region" description="Polar residues" evidence="7">
    <location>
        <begin position="349"/>
        <end position="390"/>
    </location>
</feature>
<comment type="catalytic activity">
    <reaction evidence="1">
        <text>Thiol-dependent hydrolysis of ester, thioester, amide, peptide and isopeptide bonds formed by the C-terminal Gly of ubiquitin (a 76-residue protein attached to proteins as an intracellular targeting signal).</text>
        <dbReference type="EC" id="3.4.19.12"/>
    </reaction>
</comment>
<dbReference type="AlphaFoldDB" id="A0A1B9GJM4"/>
<feature type="region of interest" description="Disordered" evidence="7">
    <location>
        <begin position="1"/>
        <end position="109"/>
    </location>
</feature>
<evidence type="ECO:0000256" key="7">
    <source>
        <dbReference type="SAM" id="MobiDB-lite"/>
    </source>
</evidence>
<feature type="domain" description="USP" evidence="8">
    <location>
        <begin position="741"/>
        <end position="1137"/>
    </location>
</feature>
<dbReference type="Pfam" id="PF00443">
    <property type="entry name" value="UCH"/>
    <property type="match status" value="1"/>
</dbReference>
<dbReference type="Proteomes" id="UP000092666">
    <property type="component" value="Unassembled WGS sequence"/>
</dbReference>
<organism evidence="9 10">
    <name type="scientific">Kwoniella heveanensis BCC8398</name>
    <dbReference type="NCBI Taxonomy" id="1296120"/>
    <lineage>
        <taxon>Eukaryota</taxon>
        <taxon>Fungi</taxon>
        <taxon>Dikarya</taxon>
        <taxon>Basidiomycota</taxon>
        <taxon>Agaricomycotina</taxon>
        <taxon>Tremellomycetes</taxon>
        <taxon>Tremellales</taxon>
        <taxon>Cryptococcaceae</taxon>
        <taxon>Kwoniella</taxon>
    </lineage>
</organism>
<evidence type="ECO:0000259" key="8">
    <source>
        <dbReference type="PROSITE" id="PS50235"/>
    </source>
</evidence>
<feature type="region of interest" description="Disordered" evidence="7">
    <location>
        <begin position="881"/>
        <end position="910"/>
    </location>
</feature>
<keyword evidence="10" id="KW-1185">Reference proteome</keyword>
<gene>
    <name evidence="9" type="ORF">I316_07169</name>
</gene>
<feature type="region of interest" description="Disordered" evidence="7">
    <location>
        <begin position="288"/>
        <end position="451"/>
    </location>
</feature>
<feature type="region of interest" description="Disordered" evidence="7">
    <location>
        <begin position="476"/>
        <end position="500"/>
    </location>
</feature>
<feature type="compositionally biased region" description="Polar residues" evidence="7">
    <location>
        <begin position="441"/>
        <end position="451"/>
    </location>
</feature>
<feature type="compositionally biased region" description="Low complexity" evidence="7">
    <location>
        <begin position="489"/>
        <end position="500"/>
    </location>
</feature>
<reference evidence="9 10" key="1">
    <citation type="submission" date="2013-07" db="EMBL/GenBank/DDBJ databases">
        <title>The Genome Sequence of Cryptococcus heveanensis BCC8398.</title>
        <authorList>
            <consortium name="The Broad Institute Genome Sequencing Platform"/>
            <person name="Cuomo C."/>
            <person name="Litvintseva A."/>
            <person name="Chen Y."/>
            <person name="Heitman J."/>
            <person name="Sun S."/>
            <person name="Springer D."/>
            <person name="Dromer F."/>
            <person name="Young S.K."/>
            <person name="Zeng Q."/>
            <person name="Gargeya S."/>
            <person name="Fitzgerald M."/>
            <person name="Abouelleil A."/>
            <person name="Alvarado L."/>
            <person name="Berlin A.M."/>
            <person name="Chapman S.B."/>
            <person name="Dewar J."/>
            <person name="Goldberg J."/>
            <person name="Griggs A."/>
            <person name="Gujja S."/>
            <person name="Hansen M."/>
            <person name="Howarth C."/>
            <person name="Imamovic A."/>
            <person name="Larimer J."/>
            <person name="McCowan C."/>
            <person name="Murphy C."/>
            <person name="Pearson M."/>
            <person name="Priest M."/>
            <person name="Roberts A."/>
            <person name="Saif S."/>
            <person name="Shea T."/>
            <person name="Sykes S."/>
            <person name="Wortman J."/>
            <person name="Nusbaum C."/>
            <person name="Birren B."/>
        </authorList>
    </citation>
    <scope>NUCLEOTIDE SEQUENCE [LARGE SCALE GENOMIC DNA]</scope>
    <source>
        <strain evidence="9 10">BCC8398</strain>
    </source>
</reference>
<sequence length="1138" mass="121629">MHAQMMPTPSAIPIHPNVSQSGTSFQPQQDPSTSPSISTNPPPQPPPPSMPTYASINSGSYPPSAPAGPSTYPAPTGQFMYPHAQQYYAPPPQQHQPRHNPSGPYMSENYNRYQEPSYSQQHHLHQHQQQYPPVYHHQNPYGGYAQMQMSGGGPGPATIQNGYGGYQGEAYHPMPYNAYSQQHYPVPPESYQSYPTQPNGVEENEGQPGPQQLGQHIIRPPPSYPIDSNVNAHAPPPQQHPSYHPSYPPGHPYAYGVGVGYPHYQQSPINYGGYSGYNEGYISPVPVTTSRPPGKTLNPAAAGFSYPAPGSNSRANSQPSSTPIPNGDSGSGMPKQPTIPSAAIPAESSLPNGHQTQTDSRSQAQEPSKTTESSNLSDVPPSSAQMSNNVGGLGLSTEPSQKVSSPTPVPASLSTSVTSVATASTSTPAMSASPTTATTPESVQTPKADISLSSPQVNATVPAGLSFVGDVLAGLTSPSESSTRSATGSIAVSSSRKRPSSSLSQVGALKLLANRPDIGQNIAQAYALNLEVKIPQTIETEKATSQGPKVWRSKKGREQASGKRVVFAVGAKARKSLKQRSIDAQAKNLSFGELGAEELAAVADLPSKPIKLEVPAPETRAPAPPPSDTSTPVSKSSAKPFSWAAMVRGPSAANSATTSKVPSPARSTISLPQENEAGPSRLPASETPASVSRPTPEKKAPFNYAAAAASGAALSPQEELVRLLSDGLKGKGKETQATLPRGLINTGNMCFANTILQVLVYCSPFTELFEELGKRLKADLARKTPLLEAMIIFLREFNAPFPAPGSSAPNGSSTPNGKGKDPRREAFIPENVYDAMKENKRFDSMRRGHQEDAEEYLGFFLNTLHEELLYVLSRTLPTRTTKANGPSANGDADRQIERPVSPGAGDESGWLEVGKKQKTHVVRATETRESAVSRLFGGTIRSLLHTPGQKDSVTLEPYQPLQLDIQALSVLDITDALKHMTEPEIVPGVWSAARGMEVDATKQVLIETFPQVLILHLKRFVYDAAERAVVKKNKPIAYGPELVVPPEIISPGRRGAAPIKYKLFGVVYHHGASASGGHYTVAVSRQDNAGWIHFDDETVTNIPKEDVIVSKEEAESGKCGLIGGRERTAYLLFYQRVR</sequence>
<dbReference type="InterPro" id="IPR038765">
    <property type="entry name" value="Papain-like_cys_pep_sf"/>
</dbReference>
<feature type="compositionally biased region" description="Low complexity" evidence="7">
    <location>
        <begin position="403"/>
        <end position="440"/>
    </location>
</feature>
<proteinExistence type="predicted"/>
<reference evidence="10" key="2">
    <citation type="submission" date="2013-12" db="EMBL/GenBank/DDBJ databases">
        <title>Evolution of pathogenesis and genome organization in the Tremellales.</title>
        <authorList>
            <person name="Cuomo C."/>
            <person name="Litvintseva A."/>
            <person name="Heitman J."/>
            <person name="Chen Y."/>
            <person name="Sun S."/>
            <person name="Springer D."/>
            <person name="Dromer F."/>
            <person name="Young S."/>
            <person name="Zeng Q."/>
            <person name="Chapman S."/>
            <person name="Gujja S."/>
            <person name="Saif S."/>
            <person name="Birren B."/>
        </authorList>
    </citation>
    <scope>NUCLEOTIDE SEQUENCE [LARGE SCALE GENOMIC DNA]</scope>
    <source>
        <strain evidence="10">BCC8398</strain>
    </source>
</reference>
<feature type="compositionally biased region" description="Polar residues" evidence="7">
    <location>
        <begin position="190"/>
        <end position="199"/>
    </location>
</feature>
<feature type="compositionally biased region" description="Polar residues" evidence="7">
    <location>
        <begin position="653"/>
        <end position="673"/>
    </location>
</feature>
<dbReference type="STRING" id="1296120.A0A1B9GJM4"/>
<dbReference type="GO" id="GO:0016579">
    <property type="term" value="P:protein deubiquitination"/>
    <property type="evidence" value="ECO:0007669"/>
    <property type="project" value="InterPro"/>
</dbReference>
<feature type="compositionally biased region" description="Low complexity" evidence="7">
    <location>
        <begin position="58"/>
        <end position="88"/>
    </location>
</feature>
<dbReference type="GO" id="GO:0005634">
    <property type="term" value="C:nucleus"/>
    <property type="evidence" value="ECO:0007669"/>
    <property type="project" value="TreeGrafter"/>
</dbReference>
<evidence type="ECO:0000313" key="10">
    <source>
        <dbReference type="Proteomes" id="UP000092666"/>
    </source>
</evidence>
<feature type="compositionally biased region" description="Low complexity" evidence="7">
    <location>
        <begin position="803"/>
        <end position="817"/>
    </location>
</feature>
<evidence type="ECO:0000256" key="5">
    <source>
        <dbReference type="ARBA" id="ARBA00022801"/>
    </source>
</evidence>
<keyword evidence="6" id="KW-0788">Thiol protease</keyword>
<dbReference type="PANTHER" id="PTHR24006">
    <property type="entry name" value="UBIQUITIN CARBOXYL-TERMINAL HYDROLASE"/>
    <property type="match status" value="1"/>
</dbReference>
<evidence type="ECO:0000313" key="9">
    <source>
        <dbReference type="EMBL" id="OCF31201.1"/>
    </source>
</evidence>
<protein>
    <recommendedName>
        <fullName evidence="2">ubiquitinyl hydrolase 1</fullName>
        <ecNumber evidence="2">3.4.19.12</ecNumber>
    </recommendedName>
</protein>